<protein>
    <recommendedName>
        <fullName evidence="4">Secreted protein</fullName>
    </recommendedName>
</protein>
<evidence type="ECO:0000313" key="3">
    <source>
        <dbReference type="Proteomes" id="UP000822688"/>
    </source>
</evidence>
<name>A0A8T0J5U2_CERPU</name>
<dbReference type="AlphaFoldDB" id="A0A8T0J5U2"/>
<feature type="chain" id="PRO_5035712542" description="Secreted protein" evidence="1">
    <location>
        <begin position="32"/>
        <end position="87"/>
    </location>
</feature>
<proteinExistence type="predicted"/>
<reference evidence="2" key="1">
    <citation type="submission" date="2020-06" db="EMBL/GenBank/DDBJ databases">
        <title>WGS assembly of Ceratodon purpureus strain R40.</title>
        <authorList>
            <person name="Carey S.B."/>
            <person name="Jenkins J."/>
            <person name="Shu S."/>
            <person name="Lovell J.T."/>
            <person name="Sreedasyam A."/>
            <person name="Maumus F."/>
            <person name="Tiley G.P."/>
            <person name="Fernandez-Pozo N."/>
            <person name="Barry K."/>
            <person name="Chen C."/>
            <person name="Wang M."/>
            <person name="Lipzen A."/>
            <person name="Daum C."/>
            <person name="Saski C.A."/>
            <person name="Payton A.C."/>
            <person name="Mcbreen J.C."/>
            <person name="Conrad R.E."/>
            <person name="Kollar L.M."/>
            <person name="Olsson S."/>
            <person name="Huttunen S."/>
            <person name="Landis J.B."/>
            <person name="Wickett N.J."/>
            <person name="Johnson M.G."/>
            <person name="Rensing S.A."/>
            <person name="Grimwood J."/>
            <person name="Schmutz J."/>
            <person name="Mcdaniel S.F."/>
        </authorList>
    </citation>
    <scope>NUCLEOTIDE SEQUENCE</scope>
    <source>
        <strain evidence="2">R40</strain>
    </source>
</reference>
<keyword evidence="1" id="KW-0732">Signal</keyword>
<evidence type="ECO:0008006" key="4">
    <source>
        <dbReference type="Google" id="ProtNLM"/>
    </source>
</evidence>
<feature type="signal peptide" evidence="1">
    <location>
        <begin position="1"/>
        <end position="31"/>
    </location>
</feature>
<dbReference type="Proteomes" id="UP000822688">
    <property type="component" value="Chromosome 1"/>
</dbReference>
<organism evidence="2 3">
    <name type="scientific">Ceratodon purpureus</name>
    <name type="common">Fire moss</name>
    <name type="synonym">Dicranum purpureum</name>
    <dbReference type="NCBI Taxonomy" id="3225"/>
    <lineage>
        <taxon>Eukaryota</taxon>
        <taxon>Viridiplantae</taxon>
        <taxon>Streptophyta</taxon>
        <taxon>Embryophyta</taxon>
        <taxon>Bryophyta</taxon>
        <taxon>Bryophytina</taxon>
        <taxon>Bryopsida</taxon>
        <taxon>Dicranidae</taxon>
        <taxon>Pseudoditrichales</taxon>
        <taxon>Ditrichaceae</taxon>
        <taxon>Ceratodon</taxon>
    </lineage>
</organism>
<sequence>MSPRDFQPIRRVMRFHLLCMWILFPSRNLLAVVYCDSKRKMVVSSYSFRACYQSAEAQRNLCLKILQYFQIESTESHVLLDMLRVSR</sequence>
<keyword evidence="3" id="KW-1185">Reference proteome</keyword>
<dbReference type="EMBL" id="CM026421">
    <property type="protein sequence ID" value="KAG0590895.1"/>
    <property type="molecule type" value="Genomic_DNA"/>
</dbReference>
<gene>
    <name evidence="2" type="ORF">KC19_1G133600</name>
</gene>
<evidence type="ECO:0000256" key="1">
    <source>
        <dbReference type="SAM" id="SignalP"/>
    </source>
</evidence>
<accession>A0A8T0J5U2</accession>
<comment type="caution">
    <text evidence="2">The sequence shown here is derived from an EMBL/GenBank/DDBJ whole genome shotgun (WGS) entry which is preliminary data.</text>
</comment>
<evidence type="ECO:0000313" key="2">
    <source>
        <dbReference type="EMBL" id="KAG0590895.1"/>
    </source>
</evidence>